<dbReference type="RefSeq" id="WP_103920712.1">
    <property type="nucleotide sequence ID" value="NZ_FMSV02000512.1"/>
</dbReference>
<evidence type="ECO:0000313" key="3">
    <source>
        <dbReference type="EMBL" id="SEH06994.1"/>
    </source>
</evidence>
<dbReference type="OrthoDB" id="9808735at2"/>
<dbReference type="SUPFAM" id="SSF52821">
    <property type="entry name" value="Rhodanese/Cell cycle control phosphatase"/>
    <property type="match status" value="1"/>
</dbReference>
<keyword evidence="1" id="KW-0472">Membrane</keyword>
<reference evidence="3 4" key="1">
    <citation type="submission" date="2016-10" db="EMBL/GenBank/DDBJ databases">
        <authorList>
            <person name="de Groot N.N."/>
        </authorList>
    </citation>
    <scope>NUCLEOTIDE SEQUENCE [LARGE SCALE GENOMIC DNA]</scope>
    <source>
        <strain evidence="3">MBHS1</strain>
    </source>
</reference>
<dbReference type="InterPro" id="IPR036873">
    <property type="entry name" value="Rhodanese-like_dom_sf"/>
</dbReference>
<dbReference type="SMART" id="SM00450">
    <property type="entry name" value="RHOD"/>
    <property type="match status" value="1"/>
</dbReference>
<organism evidence="3 4">
    <name type="scientific">Candidatus Venteria ishoeyi</name>
    <dbReference type="NCBI Taxonomy" id="1899563"/>
    <lineage>
        <taxon>Bacteria</taxon>
        <taxon>Pseudomonadati</taxon>
        <taxon>Pseudomonadota</taxon>
        <taxon>Gammaproteobacteria</taxon>
        <taxon>Thiotrichales</taxon>
        <taxon>Thiotrichaceae</taxon>
        <taxon>Venteria</taxon>
    </lineage>
</organism>
<dbReference type="EC" id="2.8.1.1" evidence="3"/>
<dbReference type="CDD" id="cd00158">
    <property type="entry name" value="RHOD"/>
    <property type="match status" value="1"/>
</dbReference>
<dbReference type="Gene3D" id="3.40.250.10">
    <property type="entry name" value="Rhodanese-like domain"/>
    <property type="match status" value="1"/>
</dbReference>
<name>A0A1H6FD85_9GAMM</name>
<sequence>MENLPEFIANHSLLVFAFVAIAGFLFWNLLNDGPGAGRLSPNEAVDYINHQEAVVIDVRENNEFENGHIIDSIHIPLGRLKTGLKPLEVHKTKPVIISCMSGSRSAQACNTLRKNGFEQVFNLKGGVMAWQNASLPLVKGKVAKEKQKRKKISHKESNHPGGLIYFFAPPGSSSVA</sequence>
<feature type="transmembrane region" description="Helical" evidence="1">
    <location>
        <begin position="12"/>
        <end position="30"/>
    </location>
</feature>
<accession>A0A1H6FD85</accession>
<feature type="domain" description="Rhodanese" evidence="2">
    <location>
        <begin position="49"/>
        <end position="139"/>
    </location>
</feature>
<proteinExistence type="predicted"/>
<dbReference type="EMBL" id="FMSV02000512">
    <property type="protein sequence ID" value="SEH06994.1"/>
    <property type="molecule type" value="Genomic_DNA"/>
</dbReference>
<dbReference type="Pfam" id="PF00581">
    <property type="entry name" value="Rhodanese"/>
    <property type="match status" value="1"/>
</dbReference>
<evidence type="ECO:0000256" key="1">
    <source>
        <dbReference type="SAM" id="Phobius"/>
    </source>
</evidence>
<keyword evidence="4" id="KW-1185">Reference proteome</keyword>
<dbReference type="InterPro" id="IPR001763">
    <property type="entry name" value="Rhodanese-like_dom"/>
</dbReference>
<dbReference type="GO" id="GO:0004792">
    <property type="term" value="F:thiosulfate-cyanide sulfurtransferase activity"/>
    <property type="evidence" value="ECO:0007669"/>
    <property type="project" value="UniProtKB-EC"/>
</dbReference>
<dbReference type="PANTHER" id="PTHR43031">
    <property type="entry name" value="FAD-DEPENDENT OXIDOREDUCTASE"/>
    <property type="match status" value="1"/>
</dbReference>
<keyword evidence="1" id="KW-1133">Transmembrane helix</keyword>
<evidence type="ECO:0000313" key="4">
    <source>
        <dbReference type="Proteomes" id="UP000236724"/>
    </source>
</evidence>
<dbReference type="FunFam" id="3.40.250.10:FF:000049">
    <property type="entry name" value="Phage shock protein E"/>
    <property type="match status" value="1"/>
</dbReference>
<dbReference type="PANTHER" id="PTHR43031:SF18">
    <property type="entry name" value="RHODANESE-RELATED SULFURTRANSFERASES"/>
    <property type="match status" value="1"/>
</dbReference>
<keyword evidence="3" id="KW-0808">Transferase</keyword>
<evidence type="ECO:0000259" key="2">
    <source>
        <dbReference type="PROSITE" id="PS50206"/>
    </source>
</evidence>
<gene>
    <name evidence="3" type="primary">glpE</name>
    <name evidence="3" type="ORF">MBHS_02860</name>
</gene>
<dbReference type="InterPro" id="IPR050229">
    <property type="entry name" value="GlpE_sulfurtransferase"/>
</dbReference>
<keyword evidence="1" id="KW-0812">Transmembrane</keyword>
<dbReference type="AlphaFoldDB" id="A0A1H6FD85"/>
<protein>
    <submittedName>
        <fullName evidence="3">Thiosulfate sulfurtransferase GlpE</fullName>
        <ecNumber evidence="3">2.8.1.1</ecNumber>
    </submittedName>
</protein>
<dbReference type="Proteomes" id="UP000236724">
    <property type="component" value="Unassembled WGS sequence"/>
</dbReference>
<dbReference type="PROSITE" id="PS50206">
    <property type="entry name" value="RHODANESE_3"/>
    <property type="match status" value="1"/>
</dbReference>